<sequence>MKLTVLGTMKFNLLLFLLCATLSFAQSKNEKEARIPASRFPEQAFNYLKNTEKSLKRLKYFKEIDGHRKSYEAKFKYNKLQYSIEFDTLGKLEDIEIIIKQKHIPESALQTIITYFKTNFDSFNFIKIQEQYVNKSTKTDAEFINYILENPIGKHTHFEIIAEIISNKNRFFKEFTFKFTGEFETSRPISSASYEHALF</sequence>
<protein>
    <submittedName>
        <fullName evidence="2">Uncharacterized protein</fullName>
    </submittedName>
</protein>
<gene>
    <name evidence="2" type="ORF">LG651_01565</name>
</gene>
<feature type="chain" id="PRO_5040821416" evidence="1">
    <location>
        <begin position="26"/>
        <end position="199"/>
    </location>
</feature>
<accession>A0A9X1I5S3</accession>
<dbReference type="Gene3D" id="3.40.1420.30">
    <property type="match status" value="1"/>
</dbReference>
<evidence type="ECO:0000313" key="3">
    <source>
        <dbReference type="Proteomes" id="UP001139286"/>
    </source>
</evidence>
<name>A0A9X1I5S3_9FLAO</name>
<dbReference type="Proteomes" id="UP001139286">
    <property type="component" value="Unassembled WGS sequence"/>
</dbReference>
<evidence type="ECO:0000313" key="2">
    <source>
        <dbReference type="EMBL" id="MCB4806919.1"/>
    </source>
</evidence>
<proteinExistence type="predicted"/>
<reference evidence="2" key="1">
    <citation type="submission" date="2021-10" db="EMBL/GenBank/DDBJ databases">
        <title>Tamlana sargassums sp. nov., and Tamlana laminarinivorans sp. nov., two new bacteria isolated from the brown alga.</title>
        <authorList>
            <person name="Li J."/>
        </authorList>
    </citation>
    <scope>NUCLEOTIDE SEQUENCE</scope>
    <source>
        <strain evidence="2">62-3</strain>
    </source>
</reference>
<dbReference type="AlphaFoldDB" id="A0A9X1I5S3"/>
<evidence type="ECO:0000256" key="1">
    <source>
        <dbReference type="SAM" id="SignalP"/>
    </source>
</evidence>
<organism evidence="2 3">
    <name type="scientific">Neotamlana sargassicola</name>
    <dbReference type="NCBI Taxonomy" id="2883125"/>
    <lineage>
        <taxon>Bacteria</taxon>
        <taxon>Pseudomonadati</taxon>
        <taxon>Bacteroidota</taxon>
        <taxon>Flavobacteriia</taxon>
        <taxon>Flavobacteriales</taxon>
        <taxon>Flavobacteriaceae</taxon>
        <taxon>Neotamlana</taxon>
    </lineage>
</organism>
<dbReference type="SUPFAM" id="SSF160574">
    <property type="entry name" value="BT0923-like"/>
    <property type="match status" value="1"/>
</dbReference>
<feature type="signal peptide" evidence="1">
    <location>
        <begin position="1"/>
        <end position="25"/>
    </location>
</feature>
<dbReference type="EMBL" id="JAJAPX010000001">
    <property type="protein sequence ID" value="MCB4806919.1"/>
    <property type="molecule type" value="Genomic_DNA"/>
</dbReference>
<keyword evidence="1" id="KW-0732">Signal</keyword>
<comment type="caution">
    <text evidence="2">The sequence shown here is derived from an EMBL/GenBank/DDBJ whole genome shotgun (WGS) entry which is preliminary data.</text>
</comment>
<keyword evidence="3" id="KW-1185">Reference proteome</keyword>
<dbReference type="RefSeq" id="WP_226694402.1">
    <property type="nucleotide sequence ID" value="NZ_JAJAPX010000001.1"/>
</dbReference>